<dbReference type="InterPro" id="IPR036513">
    <property type="entry name" value="STAS_dom_sf"/>
</dbReference>
<comment type="caution">
    <text evidence="4">The sequence shown here is derived from an EMBL/GenBank/DDBJ whole genome shotgun (WGS) entry which is preliminary data.</text>
</comment>
<protein>
    <recommendedName>
        <fullName evidence="2">Anti-sigma factor antagonist</fullName>
    </recommendedName>
</protein>
<sequence length="130" mass="13082">MAGEPAAGEGEPTVRQERNALVVSVTGHLDIDNVEPLSATLRRAAEDGVAPVVIDLSAVTFADSATINVLLQAHSALGPALRLAAPSSALARLFALTGIDTVLSLYASVAQAVDAGPPVSLGAESGDREG</sequence>
<organism evidence="4 5">
    <name type="scientific">Streptomyces kronopolitis</name>
    <dbReference type="NCBI Taxonomy" id="1612435"/>
    <lineage>
        <taxon>Bacteria</taxon>
        <taxon>Bacillati</taxon>
        <taxon>Actinomycetota</taxon>
        <taxon>Actinomycetes</taxon>
        <taxon>Kitasatosporales</taxon>
        <taxon>Streptomycetaceae</taxon>
        <taxon>Streptomyces</taxon>
    </lineage>
</organism>
<evidence type="ECO:0000259" key="3">
    <source>
        <dbReference type="PROSITE" id="PS50801"/>
    </source>
</evidence>
<dbReference type="CDD" id="cd07043">
    <property type="entry name" value="STAS_anti-anti-sigma_factors"/>
    <property type="match status" value="1"/>
</dbReference>
<dbReference type="PANTHER" id="PTHR33495">
    <property type="entry name" value="ANTI-SIGMA FACTOR ANTAGONIST TM_1081-RELATED-RELATED"/>
    <property type="match status" value="1"/>
</dbReference>
<comment type="similarity">
    <text evidence="1 2">Belongs to the anti-sigma-factor antagonist family.</text>
</comment>
<proteinExistence type="inferred from homology"/>
<evidence type="ECO:0000256" key="2">
    <source>
        <dbReference type="RuleBase" id="RU003749"/>
    </source>
</evidence>
<accession>A0ABQ2IWH3</accession>
<dbReference type="RefSeq" id="WP_189095516.1">
    <property type="nucleotide sequence ID" value="NZ_BMND01000001.1"/>
</dbReference>
<reference evidence="5" key="1">
    <citation type="journal article" date="2019" name="Int. J. Syst. Evol. Microbiol.">
        <title>The Global Catalogue of Microorganisms (GCM) 10K type strain sequencing project: providing services to taxonomists for standard genome sequencing and annotation.</title>
        <authorList>
            <consortium name="The Broad Institute Genomics Platform"/>
            <consortium name="The Broad Institute Genome Sequencing Center for Infectious Disease"/>
            <person name="Wu L."/>
            <person name="Ma J."/>
        </authorList>
    </citation>
    <scope>NUCLEOTIDE SEQUENCE [LARGE SCALE GENOMIC DNA]</scope>
    <source>
        <strain evidence="5">CGMCC 4.7323</strain>
    </source>
</reference>
<dbReference type="Proteomes" id="UP000600080">
    <property type="component" value="Unassembled WGS sequence"/>
</dbReference>
<name>A0ABQ2IWH3_9ACTN</name>
<dbReference type="GeneID" id="301546149"/>
<dbReference type="InterPro" id="IPR002645">
    <property type="entry name" value="STAS_dom"/>
</dbReference>
<evidence type="ECO:0000256" key="1">
    <source>
        <dbReference type="ARBA" id="ARBA00009013"/>
    </source>
</evidence>
<dbReference type="PROSITE" id="PS50801">
    <property type="entry name" value="STAS"/>
    <property type="match status" value="1"/>
</dbReference>
<dbReference type="SUPFAM" id="SSF52091">
    <property type="entry name" value="SpoIIaa-like"/>
    <property type="match status" value="1"/>
</dbReference>
<dbReference type="InterPro" id="IPR003658">
    <property type="entry name" value="Anti-sigma_ant"/>
</dbReference>
<feature type="domain" description="STAS" evidence="3">
    <location>
        <begin position="10"/>
        <end position="116"/>
    </location>
</feature>
<dbReference type="EMBL" id="BMND01000001">
    <property type="protein sequence ID" value="GGN32295.1"/>
    <property type="molecule type" value="Genomic_DNA"/>
</dbReference>
<keyword evidence="5" id="KW-1185">Reference proteome</keyword>
<evidence type="ECO:0000313" key="4">
    <source>
        <dbReference type="EMBL" id="GGN32295.1"/>
    </source>
</evidence>
<gene>
    <name evidence="4" type="ORF">GCM10012285_02390</name>
</gene>
<dbReference type="NCBIfam" id="TIGR00377">
    <property type="entry name" value="ant_ant_sig"/>
    <property type="match status" value="1"/>
</dbReference>
<dbReference type="Pfam" id="PF01740">
    <property type="entry name" value="STAS"/>
    <property type="match status" value="1"/>
</dbReference>
<dbReference type="PANTHER" id="PTHR33495:SF2">
    <property type="entry name" value="ANTI-SIGMA FACTOR ANTAGONIST TM_1081-RELATED"/>
    <property type="match status" value="1"/>
</dbReference>
<dbReference type="Gene3D" id="3.30.750.24">
    <property type="entry name" value="STAS domain"/>
    <property type="match status" value="1"/>
</dbReference>
<evidence type="ECO:0000313" key="5">
    <source>
        <dbReference type="Proteomes" id="UP000600080"/>
    </source>
</evidence>